<dbReference type="SUPFAM" id="SSF56784">
    <property type="entry name" value="HAD-like"/>
    <property type="match status" value="1"/>
</dbReference>
<dbReference type="OrthoDB" id="3362560at2"/>
<organism evidence="4 5">
    <name type="scientific">Sediminihabitans luteus</name>
    <dbReference type="NCBI Taxonomy" id="1138585"/>
    <lineage>
        <taxon>Bacteria</taxon>
        <taxon>Bacillati</taxon>
        <taxon>Actinomycetota</taxon>
        <taxon>Actinomycetes</taxon>
        <taxon>Micrococcales</taxon>
        <taxon>Cellulomonadaceae</taxon>
        <taxon>Sediminihabitans</taxon>
    </lineage>
</organism>
<evidence type="ECO:0000256" key="3">
    <source>
        <dbReference type="ARBA" id="ARBA00022842"/>
    </source>
</evidence>
<dbReference type="InterPro" id="IPR036412">
    <property type="entry name" value="HAD-like_sf"/>
</dbReference>
<keyword evidence="3" id="KW-0460">Magnesium</keyword>
<dbReference type="SFLD" id="SFLDG01129">
    <property type="entry name" value="C1.5:_HAD__Beta-PGM__Phosphata"/>
    <property type="match status" value="1"/>
</dbReference>
<reference evidence="4 5" key="1">
    <citation type="submission" date="2017-11" db="EMBL/GenBank/DDBJ databases">
        <title>Genomic Encyclopedia of Archaeal and Bacterial Type Strains, Phase II (KMG-II): From Individual Species to Whole Genera.</title>
        <authorList>
            <person name="Goeker M."/>
        </authorList>
    </citation>
    <scope>NUCLEOTIDE SEQUENCE [LARGE SCALE GENOMIC DNA]</scope>
    <source>
        <strain evidence="4 5">DSM 25478</strain>
    </source>
</reference>
<dbReference type="RefSeq" id="WP_100424149.1">
    <property type="nucleotide sequence ID" value="NZ_BOOX01000011.1"/>
</dbReference>
<dbReference type="PANTHER" id="PTHR46470">
    <property type="entry name" value="N-ACYLNEURAMINATE-9-PHOSPHATASE"/>
    <property type="match status" value="1"/>
</dbReference>
<dbReference type="InterPro" id="IPR006439">
    <property type="entry name" value="HAD-SF_hydro_IA"/>
</dbReference>
<dbReference type="Gene3D" id="3.40.50.1000">
    <property type="entry name" value="HAD superfamily/HAD-like"/>
    <property type="match status" value="1"/>
</dbReference>
<dbReference type="AlphaFoldDB" id="A0A2M9CC50"/>
<comment type="cofactor">
    <cofactor evidence="1">
        <name>Mg(2+)</name>
        <dbReference type="ChEBI" id="CHEBI:18420"/>
    </cofactor>
</comment>
<dbReference type="GO" id="GO:0046380">
    <property type="term" value="P:N-acetylneuraminate biosynthetic process"/>
    <property type="evidence" value="ECO:0007669"/>
    <property type="project" value="TreeGrafter"/>
</dbReference>
<evidence type="ECO:0000313" key="5">
    <source>
        <dbReference type="Proteomes" id="UP000231693"/>
    </source>
</evidence>
<sequence length="234" mass="24239">MVDGGARAVSLDIWLTLVRSHPEFKGHRNELLRTGLGLRTDPAEFAAALRAADQRADLLSEASGRDHALADRLGLVLDDLGAPHDVLSADLLAHLLDRQEELALEMPPQPLDPGLPDVLAATAQVLPVGVTSNTGMIPGRTMRRLLDACGMLAPLSVLTFSDEVGAAKPAPAIFAATVEGFACAAGDVVHVGDNPVADVAGARDAGMRPVLVDASVTTSAVLAALAERARETAA</sequence>
<keyword evidence="2 4" id="KW-0378">Hydrolase</keyword>
<comment type="caution">
    <text evidence="4">The sequence shown here is derived from an EMBL/GenBank/DDBJ whole genome shotgun (WGS) entry which is preliminary data.</text>
</comment>
<dbReference type="Gene3D" id="1.10.150.400">
    <property type="match status" value="1"/>
</dbReference>
<evidence type="ECO:0000256" key="2">
    <source>
        <dbReference type="ARBA" id="ARBA00022801"/>
    </source>
</evidence>
<dbReference type="SFLD" id="SFLDS00003">
    <property type="entry name" value="Haloacid_Dehalogenase"/>
    <property type="match status" value="1"/>
</dbReference>
<accession>A0A2M9CC50</accession>
<proteinExistence type="predicted"/>
<protein>
    <submittedName>
        <fullName evidence="4">Putative hydrolase of the HAD superfamily</fullName>
    </submittedName>
</protein>
<dbReference type="NCBIfam" id="TIGR01549">
    <property type="entry name" value="HAD-SF-IA-v1"/>
    <property type="match status" value="1"/>
</dbReference>
<dbReference type="PANTHER" id="PTHR46470:SF3">
    <property type="entry name" value="N-ACYLNEURAMINATE-9-PHOSPHATASE"/>
    <property type="match status" value="1"/>
</dbReference>
<evidence type="ECO:0000256" key="1">
    <source>
        <dbReference type="ARBA" id="ARBA00001946"/>
    </source>
</evidence>
<name>A0A2M9CC50_9CELL</name>
<dbReference type="GO" id="GO:0050124">
    <property type="term" value="F:N-acylneuraminate-9-phosphatase activity"/>
    <property type="evidence" value="ECO:0007669"/>
    <property type="project" value="TreeGrafter"/>
</dbReference>
<evidence type="ECO:0000313" key="4">
    <source>
        <dbReference type="EMBL" id="PJJ68590.1"/>
    </source>
</evidence>
<dbReference type="Pfam" id="PF00702">
    <property type="entry name" value="Hydrolase"/>
    <property type="match status" value="1"/>
</dbReference>
<dbReference type="EMBL" id="PGFE01000007">
    <property type="protein sequence ID" value="PJJ68590.1"/>
    <property type="molecule type" value="Genomic_DNA"/>
</dbReference>
<keyword evidence="5" id="KW-1185">Reference proteome</keyword>
<dbReference type="InterPro" id="IPR051400">
    <property type="entry name" value="HAD-like_hydrolase"/>
</dbReference>
<dbReference type="InterPro" id="IPR023214">
    <property type="entry name" value="HAD_sf"/>
</dbReference>
<dbReference type="Proteomes" id="UP000231693">
    <property type="component" value="Unassembled WGS sequence"/>
</dbReference>
<gene>
    <name evidence="4" type="ORF">CLV28_3006</name>
</gene>